<reference evidence="1 2" key="1">
    <citation type="journal article" date="2017" name="Nat. Microbiol.">
        <title>Natural product diversity associated with the nematode symbionts Photorhabdus and Xenorhabdus.</title>
        <authorList>
            <person name="Tobias N.J."/>
            <person name="Wolff H."/>
            <person name="Djahanschiri B."/>
            <person name="Grundmann F."/>
            <person name="Kronenwerth M."/>
            <person name="Shi Y.M."/>
            <person name="Simonyi S."/>
            <person name="Grun P."/>
            <person name="Shapiro-Ilan D."/>
            <person name="Pidot S.J."/>
            <person name="Stinear T.P."/>
            <person name="Ebersberger I."/>
            <person name="Bode H.B."/>
        </authorList>
    </citation>
    <scope>NUCLEOTIDE SEQUENCE [LARGE SCALE GENOMIC DNA]</scope>
    <source>
        <strain evidence="1 2">DSM 17904</strain>
    </source>
</reference>
<evidence type="ECO:0000313" key="1">
    <source>
        <dbReference type="EMBL" id="PHM65850.1"/>
    </source>
</evidence>
<protein>
    <submittedName>
        <fullName evidence="1">NilA</fullName>
    </submittedName>
</protein>
<sequence>MKSKVIVSISLILSVVAYFKRREDKAAIRQLFL</sequence>
<dbReference type="AlphaFoldDB" id="A0A2D0KQZ0"/>
<name>A0A2D0KQZ0_9GAMM</name>
<organism evidence="1 2">
    <name type="scientific">Xenorhabdus stockiae</name>
    <dbReference type="NCBI Taxonomy" id="351614"/>
    <lineage>
        <taxon>Bacteria</taxon>
        <taxon>Pseudomonadati</taxon>
        <taxon>Pseudomonadota</taxon>
        <taxon>Gammaproteobacteria</taxon>
        <taxon>Enterobacterales</taxon>
        <taxon>Morganellaceae</taxon>
        <taxon>Xenorhabdus</taxon>
    </lineage>
</organism>
<proteinExistence type="predicted"/>
<accession>A0A2D0KQZ0</accession>
<gene>
    <name evidence="1" type="ORF">Xsto_01587</name>
</gene>
<dbReference type="EMBL" id="NJAJ01000012">
    <property type="protein sequence ID" value="PHM65850.1"/>
    <property type="molecule type" value="Genomic_DNA"/>
</dbReference>
<dbReference type="Proteomes" id="UP000222366">
    <property type="component" value="Unassembled WGS sequence"/>
</dbReference>
<keyword evidence="2" id="KW-1185">Reference proteome</keyword>
<evidence type="ECO:0000313" key="2">
    <source>
        <dbReference type="Proteomes" id="UP000222366"/>
    </source>
</evidence>
<comment type="caution">
    <text evidence="1">The sequence shown here is derived from an EMBL/GenBank/DDBJ whole genome shotgun (WGS) entry which is preliminary data.</text>
</comment>